<dbReference type="PANTHER" id="PTHR43751:SF3">
    <property type="entry name" value="SULFATASE N-TERMINAL DOMAIN-CONTAINING PROTEIN"/>
    <property type="match status" value="1"/>
</dbReference>
<dbReference type="Proteomes" id="UP000092952">
    <property type="component" value="Chromosome"/>
</dbReference>
<accession>A0A1B1YU41</accession>
<protein>
    <recommendedName>
        <fullName evidence="6">Sulfatase N-terminal domain-containing protein</fullName>
    </recommendedName>
</protein>
<reference evidence="5" key="1">
    <citation type="submission" date="2016-03" db="EMBL/GenBank/DDBJ databases">
        <title>Complete genome sequence of Solimmundus cernigliae, representing a novel lineage of polycyclic aromatic hydrocarbon degraders within the Gammaproteobacteria.</title>
        <authorList>
            <person name="Singleton D.R."/>
            <person name="Dickey A.N."/>
            <person name="Scholl E.H."/>
            <person name="Wright F.A."/>
            <person name="Aitken M.D."/>
        </authorList>
    </citation>
    <scope>NUCLEOTIDE SEQUENCE [LARGE SCALE GENOMIC DNA]</scope>
    <source>
        <strain evidence="5">TR3.2</strain>
    </source>
</reference>
<dbReference type="AlphaFoldDB" id="A0A1B1YU41"/>
<dbReference type="KEGG" id="gbi:PG2T_09365"/>
<feature type="transmembrane region" description="Helical" evidence="1">
    <location>
        <begin position="41"/>
        <end position="61"/>
    </location>
</feature>
<proteinExistence type="predicted"/>
<dbReference type="InterPro" id="IPR000917">
    <property type="entry name" value="Sulfatase_N"/>
</dbReference>
<evidence type="ECO:0000313" key="4">
    <source>
        <dbReference type="EMBL" id="ANX04364.1"/>
    </source>
</evidence>
<dbReference type="InterPro" id="IPR024588">
    <property type="entry name" value="YejM_N"/>
</dbReference>
<dbReference type="InterPro" id="IPR052701">
    <property type="entry name" value="GAG_Ulvan_Degrading_Sulfatases"/>
</dbReference>
<dbReference type="EMBL" id="CP014671">
    <property type="protein sequence ID" value="ANX04364.1"/>
    <property type="molecule type" value="Genomic_DNA"/>
</dbReference>
<dbReference type="CDD" id="cd16148">
    <property type="entry name" value="sulfatase_like"/>
    <property type="match status" value="1"/>
</dbReference>
<keyword evidence="1" id="KW-0812">Transmembrane</keyword>
<sequence length="627" mass="69022">MSVSRTGFLPFRFWAWAWFVAWLLLLGQAPAAHLAGLPAGVFFVVAAAGYAALYLLPLLLAPLLGRLAARMVGAGAGRLLSGAWLTLWSAFVQLVLVVDLLVFRQFGFHLNGFVWNLVSTPGGVESMGAGTATWATALGVAVPTLAANAGLLWLCRRQAGAHARAGRWLRPALAALLVCAVGERLAYGVSHFTGRADVLAAAGALPFYQPTTFRHLAQSLGFTPASRQPDKLRAAGGSFVYPLAPLRLEPPPRLPNIVWLVAESLRADALDAGIMPATSAFADQALRFDRHYSSGNGTRMGMFGMFYGLYGKDWFPVLEGGRPPLLMDALRQLDYRIEAWSSARFSYPEFDRTLFAGLPHSALHDGAQGEGWQRDRINVGQMLEFVRDAAQAPDRRPFMSFMFFESPHARYYFPPENAIRKPYLETFNYATVSLTRDIELIRNRYLNACNHLDSQFARVFDEIERLGLQNDTIVIVTGDHGEEFMEKGRWGHNSSFVEEQIRVPLVLRVPGVAPRRVAAMSSHLDLPATLLSRLGVRNAPHELSLGHDLLGRRQRQSTVISDWSSVAWVAADYKAVYPLASAGFANAGTFTPDDRAVADADAVRAAHREDLAQLLDGLSRFHRRAVR</sequence>
<dbReference type="Pfam" id="PF11893">
    <property type="entry name" value="DUF3413"/>
    <property type="match status" value="1"/>
</dbReference>
<organism evidence="4 5">
    <name type="scientific">Immundisolibacter cernigliae</name>
    <dbReference type="NCBI Taxonomy" id="1810504"/>
    <lineage>
        <taxon>Bacteria</taxon>
        <taxon>Pseudomonadati</taxon>
        <taxon>Pseudomonadota</taxon>
        <taxon>Gammaproteobacteria</taxon>
        <taxon>Immundisolibacterales</taxon>
        <taxon>Immundisolibacteraceae</taxon>
        <taxon>Immundisolibacter</taxon>
    </lineage>
</organism>
<dbReference type="FunCoup" id="A0A1B1YU41">
    <property type="interactions" value="25"/>
</dbReference>
<evidence type="ECO:0000313" key="5">
    <source>
        <dbReference type="Proteomes" id="UP000092952"/>
    </source>
</evidence>
<dbReference type="PANTHER" id="PTHR43751">
    <property type="entry name" value="SULFATASE"/>
    <property type="match status" value="1"/>
</dbReference>
<dbReference type="Pfam" id="PF00884">
    <property type="entry name" value="Sulfatase"/>
    <property type="match status" value="1"/>
</dbReference>
<dbReference type="InterPro" id="IPR012159">
    <property type="entry name" value="YejM-like"/>
</dbReference>
<dbReference type="PIRSF" id="PIRSF004950">
    <property type="entry name" value="Mmb_sulf_HI0842"/>
    <property type="match status" value="1"/>
</dbReference>
<evidence type="ECO:0000256" key="1">
    <source>
        <dbReference type="SAM" id="Phobius"/>
    </source>
</evidence>
<feature type="transmembrane region" description="Helical" evidence="1">
    <location>
        <begin position="167"/>
        <end position="187"/>
    </location>
</feature>
<dbReference type="Gene3D" id="3.40.720.10">
    <property type="entry name" value="Alkaline Phosphatase, subunit A"/>
    <property type="match status" value="1"/>
</dbReference>
<keyword evidence="5" id="KW-1185">Reference proteome</keyword>
<evidence type="ECO:0000259" key="3">
    <source>
        <dbReference type="Pfam" id="PF11893"/>
    </source>
</evidence>
<dbReference type="RefSeq" id="WP_068804486.1">
    <property type="nucleotide sequence ID" value="NZ_CP014671.1"/>
</dbReference>
<name>A0A1B1YU41_9GAMM</name>
<evidence type="ECO:0008006" key="6">
    <source>
        <dbReference type="Google" id="ProtNLM"/>
    </source>
</evidence>
<feature type="transmembrane region" description="Helical" evidence="1">
    <location>
        <begin position="134"/>
        <end position="155"/>
    </location>
</feature>
<feature type="domain" description="Inner membrane protein YejM N-terminal" evidence="3">
    <location>
        <begin position="86"/>
        <end position="246"/>
    </location>
</feature>
<dbReference type="OrthoDB" id="9803751at2"/>
<keyword evidence="1" id="KW-1133">Transmembrane helix</keyword>
<evidence type="ECO:0000259" key="2">
    <source>
        <dbReference type="Pfam" id="PF00884"/>
    </source>
</evidence>
<feature type="domain" description="Sulfatase N-terminal" evidence="2">
    <location>
        <begin position="255"/>
        <end position="536"/>
    </location>
</feature>
<gene>
    <name evidence="4" type="ORF">PG2T_09365</name>
</gene>
<dbReference type="InParanoid" id="A0A1B1YU41"/>
<keyword evidence="1" id="KW-0472">Membrane</keyword>
<dbReference type="SUPFAM" id="SSF53649">
    <property type="entry name" value="Alkaline phosphatase-like"/>
    <property type="match status" value="1"/>
</dbReference>
<dbReference type="InterPro" id="IPR017850">
    <property type="entry name" value="Alkaline_phosphatase_core_sf"/>
</dbReference>
<feature type="transmembrane region" description="Helical" evidence="1">
    <location>
        <begin position="82"/>
        <end position="103"/>
    </location>
</feature>